<accession>A0AC35GMJ2</accession>
<reference evidence="2" key="1">
    <citation type="submission" date="2022-11" db="UniProtKB">
        <authorList>
            <consortium name="WormBaseParasite"/>
        </authorList>
    </citation>
    <scope>IDENTIFICATION</scope>
</reference>
<dbReference type="WBParaSite" id="PS1159_v2.g6712.t1">
    <property type="protein sequence ID" value="PS1159_v2.g6712.t1"/>
    <property type="gene ID" value="PS1159_v2.g6712"/>
</dbReference>
<protein>
    <submittedName>
        <fullName evidence="2">Uncharacterized protein</fullName>
    </submittedName>
</protein>
<name>A0AC35GMJ2_9BILA</name>
<organism evidence="1 2">
    <name type="scientific">Panagrolaimus sp. PS1159</name>
    <dbReference type="NCBI Taxonomy" id="55785"/>
    <lineage>
        <taxon>Eukaryota</taxon>
        <taxon>Metazoa</taxon>
        <taxon>Ecdysozoa</taxon>
        <taxon>Nematoda</taxon>
        <taxon>Chromadorea</taxon>
        <taxon>Rhabditida</taxon>
        <taxon>Tylenchina</taxon>
        <taxon>Panagrolaimomorpha</taxon>
        <taxon>Panagrolaimoidea</taxon>
        <taxon>Panagrolaimidae</taxon>
        <taxon>Panagrolaimus</taxon>
    </lineage>
</organism>
<sequence length="446" mass="48767">MYLLRFLTVFAVVQIIYAGTGQGIEPNNGKISSKEVEESVKQEVFLKTANAEPIEIDRVKRFESNDNAPVQSLRRTPELDEGTPAPRLGYGTDKNLGIGHGTRGSVGIGSGTVYNGYQPNVGIGSGTSVSGSSPGIGSGTGYGSYTPKQNVGIGGGTVGSGTYNSYTPDIGHGIKVDGKVPAIGSGTADDIDHVAVTTQRTPMIGGGVDVNGNEDFSIGKGTEIGDSKGAKVHLNSDPDSVNTELGGEVGIGRGVNRGPNIVTPSEYTCWRVSNQRKNCTEIDNIVYLKNQGFEPEEYELPRRGSSNIDRTQQHPRPRGRQQSSEEYETSHNSRQHPRPRPIEQDGIVIQGENRPYDPYNPTPSAAPGATHRYVTSTLKLGRDNSLELDDNRELYRQKRKRAVKTKKPYYIPPDYEIIDEYEEMRARHKPQKPKQEQQQELKKPKE</sequence>
<proteinExistence type="predicted"/>
<evidence type="ECO:0000313" key="1">
    <source>
        <dbReference type="Proteomes" id="UP000887580"/>
    </source>
</evidence>
<dbReference type="Proteomes" id="UP000887580">
    <property type="component" value="Unplaced"/>
</dbReference>
<evidence type="ECO:0000313" key="2">
    <source>
        <dbReference type="WBParaSite" id="PS1159_v2.g6712.t1"/>
    </source>
</evidence>